<evidence type="ECO:0000313" key="3">
    <source>
        <dbReference type="Proteomes" id="UP000196655"/>
    </source>
</evidence>
<gene>
    <name evidence="2" type="ORF">BWR60_35880</name>
</gene>
<dbReference type="Gene3D" id="1.25.40.10">
    <property type="entry name" value="Tetratricopeptide repeat domain"/>
    <property type="match status" value="1"/>
</dbReference>
<dbReference type="Proteomes" id="UP000196655">
    <property type="component" value="Unassembled WGS sequence"/>
</dbReference>
<keyword evidence="1" id="KW-0812">Transmembrane</keyword>
<dbReference type="OrthoDB" id="146908at2"/>
<dbReference type="Pfam" id="PF07721">
    <property type="entry name" value="TPR_4"/>
    <property type="match status" value="1"/>
</dbReference>
<dbReference type="RefSeq" id="WP_088158129.1">
    <property type="nucleotide sequence ID" value="NZ_NHON01000204.1"/>
</dbReference>
<dbReference type="GO" id="GO:0042802">
    <property type="term" value="F:identical protein binding"/>
    <property type="evidence" value="ECO:0007669"/>
    <property type="project" value="InterPro"/>
</dbReference>
<feature type="transmembrane region" description="Helical" evidence="1">
    <location>
        <begin position="29"/>
        <end position="49"/>
    </location>
</feature>
<dbReference type="SUPFAM" id="SSF48452">
    <property type="entry name" value="TPR-like"/>
    <property type="match status" value="1"/>
</dbReference>
<dbReference type="InterPro" id="IPR011717">
    <property type="entry name" value="TPR-4"/>
</dbReference>
<keyword evidence="3" id="KW-1185">Reference proteome</keyword>
<organism evidence="2 3">
    <name type="scientific">Inquilinus limosus</name>
    <dbReference type="NCBI Taxonomy" id="171674"/>
    <lineage>
        <taxon>Bacteria</taxon>
        <taxon>Pseudomonadati</taxon>
        <taxon>Pseudomonadota</taxon>
        <taxon>Alphaproteobacteria</taxon>
        <taxon>Rhodospirillales</taxon>
        <taxon>Rhodospirillaceae</taxon>
        <taxon>Inquilinus</taxon>
    </lineage>
</organism>
<evidence type="ECO:0008006" key="4">
    <source>
        <dbReference type="Google" id="ProtNLM"/>
    </source>
</evidence>
<keyword evidence="1" id="KW-1133">Transmembrane helix</keyword>
<dbReference type="EMBL" id="NHON01000204">
    <property type="protein sequence ID" value="OWJ55855.1"/>
    <property type="molecule type" value="Genomic_DNA"/>
</dbReference>
<evidence type="ECO:0000256" key="1">
    <source>
        <dbReference type="SAM" id="Phobius"/>
    </source>
</evidence>
<name>A0A211YS12_9PROT</name>
<protein>
    <recommendedName>
        <fullName evidence="4">Tetratrico peptide repeat group 5 domain-containing protein</fullName>
    </recommendedName>
</protein>
<dbReference type="InterPro" id="IPR014562">
    <property type="entry name" value="UCP030959_TPR_rpt-cont"/>
</dbReference>
<reference evidence="3" key="1">
    <citation type="submission" date="2017-05" db="EMBL/GenBank/DDBJ databases">
        <authorList>
            <person name="Macchi M."/>
            <person name="Festa S."/>
            <person name="Coppotelli B.M."/>
            <person name="Morelli I.S."/>
        </authorList>
    </citation>
    <scope>NUCLEOTIDE SEQUENCE [LARGE SCALE GENOMIC DNA]</scope>
    <source>
        <strain evidence="3">I</strain>
    </source>
</reference>
<dbReference type="InterPro" id="IPR011990">
    <property type="entry name" value="TPR-like_helical_dom_sf"/>
</dbReference>
<comment type="caution">
    <text evidence="2">The sequence shown here is derived from an EMBL/GenBank/DDBJ whole genome shotgun (WGS) entry which is preliminary data.</text>
</comment>
<dbReference type="STRING" id="1122125.GCA_000423185_05561"/>
<sequence length="248" mass="27570">MPYLGVLIYACQLGFLVHALRTGRSNIWFYILLFAPGLGIAAYVLVELLPEWLNLRPVRDARKQLVDSVDPERRLRALHQAHEDLPTTANKVPLAEELLHLGRPADALPLLEESMVGLHADDPTFGRLRAEALLMLGRPEDAIDVLDEVAGTNPEAADSKRRLVRARALCMMGRHDDGIVLLRQLLPVFAGEEVRAWLARAEAERGDHAAAETLWREILTRAGKSTRSYRAINKAWIDEAKAGLGQVA</sequence>
<keyword evidence="1" id="KW-0472">Membrane</keyword>
<accession>A0A211YS12</accession>
<evidence type="ECO:0000313" key="2">
    <source>
        <dbReference type="EMBL" id="OWJ55855.1"/>
    </source>
</evidence>
<proteinExistence type="predicted"/>
<dbReference type="PIRSF" id="PIRSF030959">
    <property type="entry name" value="UCP030959"/>
    <property type="match status" value="1"/>
</dbReference>
<dbReference type="AlphaFoldDB" id="A0A211YS12"/>
<dbReference type="Pfam" id="PF14559">
    <property type="entry name" value="TPR_19"/>
    <property type="match status" value="1"/>
</dbReference>